<evidence type="ECO:0000256" key="1">
    <source>
        <dbReference type="SAM" id="Phobius"/>
    </source>
</evidence>
<keyword evidence="1" id="KW-0472">Membrane</keyword>
<keyword evidence="1" id="KW-0812">Transmembrane</keyword>
<dbReference type="AlphaFoldDB" id="A0AAX2IGV9"/>
<evidence type="ECO:0000313" key="5">
    <source>
        <dbReference type="Proteomes" id="UP000251937"/>
    </source>
</evidence>
<sequence>MTEETLTYNTPISEEIFTQIQQYEFKRAWKSNLKKNNRNLFWGLFSIAFGLLTFLFNDYQFTGFFIGFGIATFSSYFSYYSIHKNSKKKFKETIDKEISNFRINSTDVIWEFTPTHFSFKNYKSEYKFIWQEITYCILDDKYLYITASSFMNFILDKANIDESNLNKTIIYLETRSKFMEI</sequence>
<gene>
    <name evidence="3" type="ORF">NCTC11212_00262</name>
    <name evidence="2" type="ORF">SAMN05421800_11020</name>
</gene>
<dbReference type="Proteomes" id="UP000251937">
    <property type="component" value="Unassembled WGS sequence"/>
</dbReference>
<proteinExistence type="predicted"/>
<evidence type="ECO:0000313" key="3">
    <source>
        <dbReference type="EMBL" id="SQA86860.1"/>
    </source>
</evidence>
<feature type="transmembrane region" description="Helical" evidence="1">
    <location>
        <begin position="62"/>
        <end position="82"/>
    </location>
</feature>
<protein>
    <recommendedName>
        <fullName evidence="6">YcxB family protein</fullName>
    </recommendedName>
</protein>
<name>A0AAX2IGV9_9FLAO</name>
<dbReference type="KEGG" id="cbp:EB354_22310"/>
<reference evidence="2 4" key="1">
    <citation type="submission" date="2017-02" db="EMBL/GenBank/DDBJ databases">
        <authorList>
            <person name="Varghese N."/>
            <person name="Submissions S."/>
        </authorList>
    </citation>
    <scope>NUCLEOTIDE SEQUENCE [LARGE SCALE GENOMIC DNA]</scope>
    <source>
        <strain evidence="2 4">DSM 16775</strain>
    </source>
</reference>
<accession>A0AAX2IGV9</accession>
<comment type="caution">
    <text evidence="3">The sequence shown here is derived from an EMBL/GenBank/DDBJ whole genome shotgun (WGS) entry which is preliminary data.</text>
</comment>
<reference evidence="3 5" key="2">
    <citation type="submission" date="2018-06" db="EMBL/GenBank/DDBJ databases">
        <authorList>
            <consortium name="Pathogen Informatics"/>
            <person name="Doyle S."/>
        </authorList>
    </citation>
    <scope>NUCLEOTIDE SEQUENCE [LARGE SCALE GENOMIC DNA]</scope>
    <source>
        <strain evidence="3 5">NCTC11212</strain>
    </source>
</reference>
<feature type="transmembrane region" description="Helical" evidence="1">
    <location>
        <begin position="39"/>
        <end position="56"/>
    </location>
</feature>
<dbReference type="EMBL" id="UAVR01000002">
    <property type="protein sequence ID" value="SQA86860.1"/>
    <property type="molecule type" value="Genomic_DNA"/>
</dbReference>
<dbReference type="RefSeq" id="WP_079465600.1">
    <property type="nucleotide sequence ID" value="NZ_CP033934.1"/>
</dbReference>
<evidence type="ECO:0000313" key="2">
    <source>
        <dbReference type="EMBL" id="SKB83393.1"/>
    </source>
</evidence>
<dbReference type="EMBL" id="FUZE01000010">
    <property type="protein sequence ID" value="SKB83393.1"/>
    <property type="molecule type" value="Genomic_DNA"/>
</dbReference>
<organism evidence="3 5">
    <name type="scientific">Chryseobacterium balustinum</name>
    <dbReference type="NCBI Taxonomy" id="246"/>
    <lineage>
        <taxon>Bacteria</taxon>
        <taxon>Pseudomonadati</taxon>
        <taxon>Bacteroidota</taxon>
        <taxon>Flavobacteriia</taxon>
        <taxon>Flavobacteriales</taxon>
        <taxon>Weeksellaceae</taxon>
        <taxon>Chryseobacterium group</taxon>
        <taxon>Chryseobacterium</taxon>
    </lineage>
</organism>
<dbReference type="Proteomes" id="UP000190669">
    <property type="component" value="Unassembled WGS sequence"/>
</dbReference>
<evidence type="ECO:0008006" key="6">
    <source>
        <dbReference type="Google" id="ProtNLM"/>
    </source>
</evidence>
<evidence type="ECO:0000313" key="4">
    <source>
        <dbReference type="Proteomes" id="UP000190669"/>
    </source>
</evidence>
<keyword evidence="4" id="KW-1185">Reference proteome</keyword>
<keyword evidence="1" id="KW-1133">Transmembrane helix</keyword>